<dbReference type="AlphaFoldDB" id="A0A107FE00"/>
<accession>A0A107FE00</accession>
<evidence type="ECO:0000313" key="2">
    <source>
        <dbReference type="Proteomes" id="UP000062998"/>
    </source>
</evidence>
<protein>
    <submittedName>
        <fullName evidence="1">Uncharacterized protein</fullName>
    </submittedName>
</protein>
<dbReference type="OrthoDB" id="8687355at2"/>
<comment type="caution">
    <text evidence="1">The sequence shown here is derived from an EMBL/GenBank/DDBJ whole genome shotgun (WGS) entry which is preliminary data.</text>
</comment>
<dbReference type="Proteomes" id="UP000062998">
    <property type="component" value="Unassembled WGS sequence"/>
</dbReference>
<gene>
    <name evidence="1" type="ORF">WL73_14320</name>
</gene>
<dbReference type="RefSeq" id="WP_059967949.1">
    <property type="nucleotide sequence ID" value="NZ_CP013464.1"/>
</dbReference>
<name>A0A107FE00_9BURK</name>
<reference evidence="1 2" key="1">
    <citation type="submission" date="2015-11" db="EMBL/GenBank/DDBJ databases">
        <title>Expanding the genomic diversity of Burkholderia species for the development of highly accurate diagnostics.</title>
        <authorList>
            <person name="Sahl J."/>
            <person name="Keim P."/>
            <person name="Wagner D."/>
        </authorList>
    </citation>
    <scope>NUCLEOTIDE SEQUENCE [LARGE SCALE GENOMIC DNA]</scope>
    <source>
        <strain evidence="1 2">MSMB2167WGS</strain>
    </source>
</reference>
<sequence>MPNVTIYIPAGHMPSDERLAELSSDCVNLCTGVLEAALKNVHVIYVDVRHGHGHPVFAEIQYRVETFRTPAVMNRFMEALENAIARCTGLTARIRCFGHAASNIHARN</sequence>
<evidence type="ECO:0000313" key="1">
    <source>
        <dbReference type="EMBL" id="KWE03265.1"/>
    </source>
</evidence>
<dbReference type="EMBL" id="LPIX01000054">
    <property type="protein sequence ID" value="KWE03265.1"/>
    <property type="molecule type" value="Genomic_DNA"/>
</dbReference>
<proteinExistence type="predicted"/>
<organism evidence="1 2">
    <name type="scientific">Burkholderia ubonensis</name>
    <dbReference type="NCBI Taxonomy" id="101571"/>
    <lineage>
        <taxon>Bacteria</taxon>
        <taxon>Pseudomonadati</taxon>
        <taxon>Pseudomonadota</taxon>
        <taxon>Betaproteobacteria</taxon>
        <taxon>Burkholderiales</taxon>
        <taxon>Burkholderiaceae</taxon>
        <taxon>Burkholderia</taxon>
        <taxon>Burkholderia cepacia complex</taxon>
    </lineage>
</organism>